<evidence type="ECO:0000259" key="3">
    <source>
        <dbReference type="Pfam" id="PF00483"/>
    </source>
</evidence>
<dbReference type="InterPro" id="IPR029044">
    <property type="entry name" value="Nucleotide-diphossugar_trans"/>
</dbReference>
<dbReference type="Gene3D" id="2.160.10.10">
    <property type="entry name" value="Hexapeptide repeat proteins"/>
    <property type="match status" value="1"/>
</dbReference>
<keyword evidence="2" id="KW-0320">Glycogen biosynthesis</keyword>
<evidence type="ECO:0000256" key="1">
    <source>
        <dbReference type="ARBA" id="ARBA00010443"/>
    </source>
</evidence>
<protein>
    <submittedName>
        <fullName evidence="5">Glucose-1-phosphate adenylyltransferase</fullName>
    </submittedName>
</protein>
<reference evidence="5 6" key="1">
    <citation type="submission" date="2013-12" db="EMBL/GenBank/DDBJ databases">
        <authorList>
            <consortium name="DOE Joint Genome Institute"/>
            <person name="Smidt H."/>
            <person name="Huntemann M."/>
            <person name="Han J."/>
            <person name="Chen A."/>
            <person name="Kyrpides N."/>
            <person name="Mavromatis K."/>
            <person name="Markowitz V."/>
            <person name="Palaniappan K."/>
            <person name="Ivanova N."/>
            <person name="Schaumberg A."/>
            <person name="Pati A."/>
            <person name="Liolios K."/>
            <person name="Nordberg H.P."/>
            <person name="Cantor M.N."/>
            <person name="Hua S.X."/>
            <person name="Woyke T."/>
        </authorList>
    </citation>
    <scope>NUCLEOTIDE SEQUENCE [LARGE SCALE GENOMIC DNA]</scope>
    <source>
        <strain evidence="6">DSM 15288</strain>
    </source>
</reference>
<comment type="similarity">
    <text evidence="1">Belongs to the bacterial/plant glucose-1-phosphate adenylyltransferase family.</text>
</comment>
<dbReference type="EMBL" id="CP007032">
    <property type="protein sequence ID" value="AHF07055.1"/>
    <property type="molecule type" value="Genomic_DNA"/>
</dbReference>
<keyword evidence="6" id="KW-1185">Reference proteome</keyword>
<dbReference type="Proteomes" id="UP000010847">
    <property type="component" value="Chromosome"/>
</dbReference>
<dbReference type="STRING" id="871968.DESME_08215"/>
<dbReference type="HOGENOM" id="CLU_029499_14_0_9"/>
<keyword evidence="5" id="KW-0548">Nucleotidyltransferase</keyword>
<dbReference type="PANTHER" id="PTHR43523">
    <property type="entry name" value="GLUCOSE-1-PHOSPHATE ADENYLYLTRANSFERASE-RELATED"/>
    <property type="match status" value="1"/>
</dbReference>
<organism evidence="5 6">
    <name type="scientific">Desulfitobacterium metallireducens DSM 15288</name>
    <dbReference type="NCBI Taxonomy" id="871968"/>
    <lineage>
        <taxon>Bacteria</taxon>
        <taxon>Bacillati</taxon>
        <taxon>Bacillota</taxon>
        <taxon>Clostridia</taxon>
        <taxon>Eubacteriales</taxon>
        <taxon>Desulfitobacteriaceae</taxon>
        <taxon>Desulfitobacterium</taxon>
    </lineage>
</organism>
<evidence type="ECO:0000259" key="4">
    <source>
        <dbReference type="Pfam" id="PF24894"/>
    </source>
</evidence>
<accession>W0E859</accession>
<dbReference type="eggNOG" id="COG0448">
    <property type="taxonomic scope" value="Bacteria"/>
</dbReference>
<gene>
    <name evidence="5" type="ORF">DESME_08215</name>
</gene>
<dbReference type="InterPro" id="IPR005835">
    <property type="entry name" value="NTP_transferase_dom"/>
</dbReference>
<dbReference type="SUPFAM" id="SSF51161">
    <property type="entry name" value="Trimeric LpxA-like enzymes"/>
    <property type="match status" value="1"/>
</dbReference>
<evidence type="ECO:0000313" key="6">
    <source>
        <dbReference type="Proteomes" id="UP000010847"/>
    </source>
</evidence>
<feature type="domain" description="Nucleotidyl transferase" evidence="3">
    <location>
        <begin position="20"/>
        <end position="157"/>
    </location>
</feature>
<dbReference type="InterPro" id="IPR056818">
    <property type="entry name" value="GlmU/GlgC-like_hexapep"/>
</dbReference>
<feature type="domain" description="Glucose-1-phosphate adenylyltransferase/Bifunctional protein GlmU-like C-terminal hexapeptide" evidence="4">
    <location>
        <begin position="261"/>
        <end position="329"/>
    </location>
</feature>
<dbReference type="RefSeq" id="WP_006717130.1">
    <property type="nucleotide sequence ID" value="NZ_CP007032.1"/>
</dbReference>
<keyword evidence="5" id="KW-0808">Transferase</keyword>
<dbReference type="KEGG" id="dmt:DESME_08215"/>
<dbReference type="PANTHER" id="PTHR43523:SF6">
    <property type="entry name" value="GLYCOGEN BIOSYNTHESIS PROTEIN GLGD"/>
    <property type="match status" value="1"/>
</dbReference>
<proteinExistence type="inferred from homology"/>
<dbReference type="CDD" id="cd04651">
    <property type="entry name" value="LbH_G1P_AT_C"/>
    <property type="match status" value="1"/>
</dbReference>
<sequence>MHEAIGILYANSENDTLQGLAEYRPVAAVPYGGRYRLLDFALSSMVNSGLRTIGLITPFLYRPLLDHLGAGKSWFLDRKAGGLFILPGAIHGLRSNNQKFNIKDLKLNFEFLYKDFAENVIISGCNQVFNLHYGEVLEFHEQMNADVTLILVGEERKPEQLLDLPKDVDILIIRRQLLMEMISGYYTLENAELLNVIAENISLLKVYQYSYTGYMKRISSIQDYFKGNMDFLDLETRKNLLLGPNRIHTKIIDNPPTSFESHARVRNSLISSGCVINGEVENSVLSRGVIVEKGAHIKNSIILQKCVIRAEAKLDYVILDKSLEVEAGNILNGRQNHPLMMPKKLLL</sequence>
<dbReference type="Pfam" id="PF00483">
    <property type="entry name" value="NTP_transferase"/>
    <property type="match status" value="1"/>
</dbReference>
<dbReference type="InterPro" id="IPR011831">
    <property type="entry name" value="ADP-Glc_PPase"/>
</dbReference>
<dbReference type="GO" id="GO:0008878">
    <property type="term" value="F:glucose-1-phosphate adenylyltransferase activity"/>
    <property type="evidence" value="ECO:0007669"/>
    <property type="project" value="InterPro"/>
</dbReference>
<dbReference type="OrthoDB" id="9801810at2"/>
<evidence type="ECO:0000256" key="2">
    <source>
        <dbReference type="ARBA" id="ARBA00023056"/>
    </source>
</evidence>
<dbReference type="SUPFAM" id="SSF53448">
    <property type="entry name" value="Nucleotide-diphospho-sugar transferases"/>
    <property type="match status" value="1"/>
</dbReference>
<dbReference type="Pfam" id="PF24894">
    <property type="entry name" value="Hexapep_GlmU"/>
    <property type="match status" value="1"/>
</dbReference>
<evidence type="ECO:0000313" key="5">
    <source>
        <dbReference type="EMBL" id="AHF07055.1"/>
    </source>
</evidence>
<dbReference type="GO" id="GO:0005978">
    <property type="term" value="P:glycogen biosynthetic process"/>
    <property type="evidence" value="ECO:0007669"/>
    <property type="project" value="UniProtKB-KW"/>
</dbReference>
<dbReference type="AlphaFoldDB" id="W0E859"/>
<name>W0E859_9FIRM</name>
<dbReference type="InterPro" id="IPR011004">
    <property type="entry name" value="Trimer_LpxA-like_sf"/>
</dbReference>
<dbReference type="Gene3D" id="3.90.550.10">
    <property type="entry name" value="Spore Coat Polysaccharide Biosynthesis Protein SpsA, Chain A"/>
    <property type="match status" value="1"/>
</dbReference>